<dbReference type="PANTHER" id="PTHR43423">
    <property type="entry name" value="ABC TRANSPORTER I FAMILY MEMBER 17"/>
    <property type="match status" value="1"/>
</dbReference>
<dbReference type="GO" id="GO:0016887">
    <property type="term" value="F:ATP hydrolysis activity"/>
    <property type="evidence" value="ECO:0007669"/>
    <property type="project" value="InterPro"/>
</dbReference>
<dbReference type="InterPro" id="IPR003593">
    <property type="entry name" value="AAA+_ATPase"/>
</dbReference>
<reference evidence="5 6" key="1">
    <citation type="submission" date="2017-10" db="EMBL/GenBank/DDBJ databases">
        <title>Draft genome of Longibacter Salinarum.</title>
        <authorList>
            <person name="Goh K.M."/>
            <person name="Shamsir M.S."/>
            <person name="Lim S.W."/>
        </authorList>
    </citation>
    <scope>NUCLEOTIDE SEQUENCE [LARGE SCALE GENOMIC DNA]</scope>
    <source>
        <strain evidence="5 6">KCTC 52045</strain>
    </source>
</reference>
<evidence type="ECO:0000256" key="2">
    <source>
        <dbReference type="ARBA" id="ARBA00022741"/>
    </source>
</evidence>
<dbReference type="InterPro" id="IPR027417">
    <property type="entry name" value="P-loop_NTPase"/>
</dbReference>
<dbReference type="Proteomes" id="UP000220102">
    <property type="component" value="Unassembled WGS sequence"/>
</dbReference>
<proteinExistence type="predicted"/>
<dbReference type="Pfam" id="PF00005">
    <property type="entry name" value="ABC_tran"/>
    <property type="match status" value="1"/>
</dbReference>
<dbReference type="GO" id="GO:0005524">
    <property type="term" value="F:ATP binding"/>
    <property type="evidence" value="ECO:0007669"/>
    <property type="project" value="UniProtKB-KW"/>
</dbReference>
<dbReference type="InterPro" id="IPR003439">
    <property type="entry name" value="ABC_transporter-like_ATP-bd"/>
</dbReference>
<dbReference type="Gene3D" id="3.40.50.300">
    <property type="entry name" value="P-loop containing nucleotide triphosphate hydrolases"/>
    <property type="match status" value="1"/>
</dbReference>
<gene>
    <name evidence="5" type="ORF">CRI94_15705</name>
</gene>
<dbReference type="InterPro" id="IPR017871">
    <property type="entry name" value="ABC_transporter-like_CS"/>
</dbReference>
<feature type="domain" description="ABC transporter" evidence="4">
    <location>
        <begin position="4"/>
        <end position="223"/>
    </location>
</feature>
<dbReference type="SUPFAM" id="SSF52540">
    <property type="entry name" value="P-loop containing nucleoside triphosphate hydrolases"/>
    <property type="match status" value="1"/>
</dbReference>
<organism evidence="5 6">
    <name type="scientific">Longibacter salinarum</name>
    <dbReference type="NCBI Taxonomy" id="1850348"/>
    <lineage>
        <taxon>Bacteria</taxon>
        <taxon>Pseudomonadati</taxon>
        <taxon>Rhodothermota</taxon>
        <taxon>Rhodothermia</taxon>
        <taxon>Rhodothermales</taxon>
        <taxon>Salisaetaceae</taxon>
        <taxon>Longibacter</taxon>
    </lineage>
</organism>
<keyword evidence="6" id="KW-1185">Reference proteome</keyword>
<evidence type="ECO:0000313" key="5">
    <source>
        <dbReference type="EMBL" id="PEN11476.1"/>
    </source>
</evidence>
<keyword evidence="3" id="KW-0067">ATP-binding</keyword>
<sequence length="223" mass="24118">MSVLSAHQLSRSVDGETLVDDVDFEVEAGDVFVIFGPSGAGKSSLLRLLNRLDEPTGGTVHLQGEDYRQIPPQTLRKRVGMVPQQPTLIDGSVAENVAWGSRLRGEPVDEERVADLLKRLGLAGFADRDAEDLSGGEAQRVAIARTLYNEPEVVLLDEPASSLDAEAARQVESLLADVMRDLSITAVLVTHDTDRARRLGTRGIRLDNGRVQASGPLDDILDT</sequence>
<evidence type="ECO:0000256" key="1">
    <source>
        <dbReference type="ARBA" id="ARBA00022448"/>
    </source>
</evidence>
<comment type="caution">
    <text evidence="5">The sequence shown here is derived from an EMBL/GenBank/DDBJ whole genome shotgun (WGS) entry which is preliminary data.</text>
</comment>
<dbReference type="PANTHER" id="PTHR43423:SF1">
    <property type="entry name" value="ABC TRANSPORTER I FAMILY MEMBER 17"/>
    <property type="match status" value="1"/>
</dbReference>
<dbReference type="SMART" id="SM00382">
    <property type="entry name" value="AAA"/>
    <property type="match status" value="1"/>
</dbReference>
<dbReference type="PROSITE" id="PS50893">
    <property type="entry name" value="ABC_TRANSPORTER_2"/>
    <property type="match status" value="1"/>
</dbReference>
<protein>
    <submittedName>
        <fullName evidence="5">Choline transporter</fullName>
    </submittedName>
</protein>
<keyword evidence="2" id="KW-0547">Nucleotide-binding</keyword>
<dbReference type="PROSITE" id="PS00211">
    <property type="entry name" value="ABC_TRANSPORTER_1"/>
    <property type="match status" value="1"/>
</dbReference>
<name>A0A2A8CUP3_9BACT</name>
<evidence type="ECO:0000256" key="3">
    <source>
        <dbReference type="ARBA" id="ARBA00022840"/>
    </source>
</evidence>
<evidence type="ECO:0000259" key="4">
    <source>
        <dbReference type="PROSITE" id="PS50893"/>
    </source>
</evidence>
<dbReference type="RefSeq" id="WP_098078125.1">
    <property type="nucleotide sequence ID" value="NZ_PDEQ01000009.1"/>
</dbReference>
<accession>A0A2A8CUP3</accession>
<dbReference type="AlphaFoldDB" id="A0A2A8CUP3"/>
<dbReference type="EMBL" id="PDEQ01000009">
    <property type="protein sequence ID" value="PEN11476.1"/>
    <property type="molecule type" value="Genomic_DNA"/>
</dbReference>
<keyword evidence="1" id="KW-0813">Transport</keyword>
<evidence type="ECO:0000313" key="6">
    <source>
        <dbReference type="Proteomes" id="UP000220102"/>
    </source>
</evidence>
<dbReference type="OrthoDB" id="9802264at2"/>